<name>F7ZHP8_ROSLO</name>
<dbReference type="AlphaFoldDB" id="F7ZHP8"/>
<dbReference type="SUPFAM" id="SSF53254">
    <property type="entry name" value="Phosphoglycerate mutase-like"/>
    <property type="match status" value="1"/>
</dbReference>
<accession>F7ZHP8</accession>
<dbReference type="Pfam" id="PF00300">
    <property type="entry name" value="His_Phos_1"/>
    <property type="match status" value="1"/>
</dbReference>
<evidence type="ECO:0000313" key="2">
    <source>
        <dbReference type="Proteomes" id="UP000001353"/>
    </source>
</evidence>
<proteinExistence type="predicted"/>
<sequence>MNRIARYLTHPQVVIDQTIPIPEWGLSRVGRDRTEHLACACPWPNTTHIVTSTERKALETAASLAAAWACPVDVRPNMHENDRSATGFLPPTAFEAAADCFFARPNESFHGWETAKDAQARILREVIEFLWHHSGRDVLFVGHGGVGTLLYCALAKRPIDRRYDQANGGGYWFSFDIDSRQVLHHWRSMEAAAVMRNDTRSTQTQRRHS</sequence>
<dbReference type="HOGENOM" id="CLU_099469_0_0_5"/>
<dbReference type="KEGG" id="rli:RLO149_c016660"/>
<organism evidence="1 2">
    <name type="scientific">Roseobacter litoralis (strain ATCC 49566 / DSM 6996 / JCM 21268 / NBRC 15278 / OCh 149)</name>
    <dbReference type="NCBI Taxonomy" id="391595"/>
    <lineage>
        <taxon>Bacteria</taxon>
        <taxon>Pseudomonadati</taxon>
        <taxon>Pseudomonadota</taxon>
        <taxon>Alphaproteobacteria</taxon>
        <taxon>Rhodobacterales</taxon>
        <taxon>Roseobacteraceae</taxon>
        <taxon>Roseobacter</taxon>
    </lineage>
</organism>
<gene>
    <name evidence="1" type="ordered locus">RLO149_c016660</name>
</gene>
<keyword evidence="2" id="KW-1185">Reference proteome</keyword>
<reference evidence="1 2" key="1">
    <citation type="journal article" date="2011" name="BMC Genomics">
        <title>Comparative genome analysis and genome-guided physiological analysis of Roseobacter litoralis.</title>
        <authorList>
            <person name="Kalhoefer D."/>
            <person name="Thole S."/>
            <person name="Voget S."/>
            <person name="Lehmann R."/>
            <person name="Liesegang H."/>
            <person name="Wollher A."/>
            <person name="Daniel R."/>
            <person name="Simon M."/>
            <person name="Brinkhoff T."/>
        </authorList>
    </citation>
    <scope>NUCLEOTIDE SEQUENCE [LARGE SCALE GENOMIC DNA]</scope>
    <source>
        <strain evidence="2">ATCC 49566 / DSM 6996 / JCM 21268 / NBRC 15278 / OCh 149</strain>
    </source>
</reference>
<dbReference type="RefSeq" id="WP_013961591.1">
    <property type="nucleotide sequence ID" value="NC_015730.1"/>
</dbReference>
<dbReference type="STRING" id="391595.RLO149_c016660"/>
<dbReference type="eggNOG" id="COG0406">
    <property type="taxonomic scope" value="Bacteria"/>
</dbReference>
<protein>
    <submittedName>
        <fullName evidence="1">Phosphoglycerate mutase-like protein</fullName>
    </submittedName>
</protein>
<dbReference type="Gene3D" id="3.40.50.1240">
    <property type="entry name" value="Phosphoglycerate mutase-like"/>
    <property type="match status" value="1"/>
</dbReference>
<dbReference type="InterPro" id="IPR029033">
    <property type="entry name" value="His_PPase_superfam"/>
</dbReference>
<dbReference type="Proteomes" id="UP000001353">
    <property type="component" value="Chromosome"/>
</dbReference>
<dbReference type="InterPro" id="IPR013078">
    <property type="entry name" value="His_Pase_superF_clade-1"/>
</dbReference>
<dbReference type="EMBL" id="CP002623">
    <property type="protein sequence ID" value="AEI93658.1"/>
    <property type="molecule type" value="Genomic_DNA"/>
</dbReference>
<dbReference type="OrthoDB" id="34197at2"/>
<evidence type="ECO:0000313" key="1">
    <source>
        <dbReference type="EMBL" id="AEI93658.1"/>
    </source>
</evidence>